<feature type="region of interest" description="Disordered" evidence="1">
    <location>
        <begin position="116"/>
        <end position="144"/>
    </location>
</feature>
<dbReference type="InterPro" id="IPR046341">
    <property type="entry name" value="SET_dom_sf"/>
</dbReference>
<keyword evidence="4" id="KW-1185">Reference proteome</keyword>
<feature type="compositionally biased region" description="Acidic residues" evidence="1">
    <location>
        <begin position="129"/>
        <end position="139"/>
    </location>
</feature>
<organism evidence="3 4">
    <name type="scientific">Volvox africanus</name>
    <dbReference type="NCBI Taxonomy" id="51714"/>
    <lineage>
        <taxon>Eukaryota</taxon>
        <taxon>Viridiplantae</taxon>
        <taxon>Chlorophyta</taxon>
        <taxon>core chlorophytes</taxon>
        <taxon>Chlorophyceae</taxon>
        <taxon>CS clade</taxon>
        <taxon>Chlamydomonadales</taxon>
        <taxon>Volvocaceae</taxon>
        <taxon>Volvox</taxon>
    </lineage>
</organism>
<dbReference type="InterPro" id="IPR001214">
    <property type="entry name" value="SET_dom"/>
</dbReference>
<protein>
    <recommendedName>
        <fullName evidence="2">SET domain-containing protein</fullName>
    </recommendedName>
</protein>
<reference evidence="3" key="1">
    <citation type="journal article" date="2021" name="Proc. Natl. Acad. Sci. U.S.A.">
        <title>Three genomes in the algal genus Volvox reveal the fate of a haploid sex-determining region after a transition to homothallism.</title>
        <authorList>
            <person name="Yamamoto K."/>
            <person name="Hamaji T."/>
            <person name="Kawai-Toyooka H."/>
            <person name="Matsuzaki R."/>
            <person name="Takahashi F."/>
            <person name="Nishimura Y."/>
            <person name="Kawachi M."/>
            <person name="Noguchi H."/>
            <person name="Minakuchi Y."/>
            <person name="Umen J.G."/>
            <person name="Toyoda A."/>
            <person name="Nozaki H."/>
        </authorList>
    </citation>
    <scope>NUCLEOTIDE SEQUENCE</scope>
    <source>
        <strain evidence="3">NIES-3780</strain>
    </source>
</reference>
<feature type="domain" description="SET" evidence="2">
    <location>
        <begin position="78"/>
        <end position="425"/>
    </location>
</feature>
<dbReference type="Proteomes" id="UP000747399">
    <property type="component" value="Unassembled WGS sequence"/>
</dbReference>
<proteinExistence type="predicted"/>
<dbReference type="PROSITE" id="PS50280">
    <property type="entry name" value="SET"/>
    <property type="match status" value="1"/>
</dbReference>
<dbReference type="SUPFAM" id="SSF82199">
    <property type="entry name" value="SET domain"/>
    <property type="match status" value="1"/>
</dbReference>
<accession>A0A8J4ASL0</accession>
<feature type="non-terminal residue" evidence="3">
    <location>
        <position position="540"/>
    </location>
</feature>
<dbReference type="InterPro" id="IPR053209">
    <property type="entry name" value="Gramillin-biosynth_MTr"/>
</dbReference>
<dbReference type="Gene3D" id="2.170.270.10">
    <property type="entry name" value="SET domain"/>
    <property type="match status" value="1"/>
</dbReference>
<name>A0A8J4ASL0_9CHLO</name>
<comment type="caution">
    <text evidence="3">The sequence shown here is derived from an EMBL/GenBank/DDBJ whole genome shotgun (WGS) entry which is preliminary data.</text>
</comment>
<evidence type="ECO:0000259" key="2">
    <source>
        <dbReference type="PROSITE" id="PS50280"/>
    </source>
</evidence>
<evidence type="ECO:0000256" key="1">
    <source>
        <dbReference type="SAM" id="MobiDB-lite"/>
    </source>
</evidence>
<feature type="compositionally biased region" description="Gly residues" evidence="1">
    <location>
        <begin position="529"/>
        <end position="540"/>
    </location>
</feature>
<gene>
    <name evidence="3" type="ORF">Vafri_3692</name>
</gene>
<dbReference type="CDD" id="cd20071">
    <property type="entry name" value="SET_SMYD"/>
    <property type="match status" value="1"/>
</dbReference>
<dbReference type="PANTHER" id="PTHR47643:SF2">
    <property type="entry name" value="TPR DOMAIN PROTEIN (AFU_ORTHOLOGUE AFUA_5G12710)"/>
    <property type="match status" value="1"/>
</dbReference>
<dbReference type="AlphaFoldDB" id="A0A8J4ASL0"/>
<evidence type="ECO:0000313" key="4">
    <source>
        <dbReference type="Proteomes" id="UP000747399"/>
    </source>
</evidence>
<feature type="compositionally biased region" description="Basic and acidic residues" evidence="1">
    <location>
        <begin position="518"/>
        <end position="528"/>
    </location>
</feature>
<feature type="region of interest" description="Disordered" evidence="1">
    <location>
        <begin position="500"/>
        <end position="540"/>
    </location>
</feature>
<dbReference type="Pfam" id="PF00856">
    <property type="entry name" value="SET"/>
    <property type="match status" value="1"/>
</dbReference>
<feature type="compositionally biased region" description="Low complexity" evidence="1">
    <location>
        <begin position="503"/>
        <end position="514"/>
    </location>
</feature>
<sequence>MPCPSACAPSSGLPQRRFLLAPGDRQQSAPSHRCRHGAAHRFSAGRHVIGVHWTLNNTRLSLQPVSHQPPRSLPRYYGPVALKHIPGKGRGLVALDDLAPGDLVLVSLPVAVVFNDGDSGGDRGGGEPEGTEDDGDGDGGEPQAPSVEALAEAIQRGPLTPVQELLLRLSYDGSAASLEACPNLRDLYSTVHRLDSHQGLQERGGPGEPPPNPNTSLRVVQLNCFSEPCMDPVMALPPLVSKGPIQGGGQSSEGVAVTALPTALFGGAAPAACADVGETDSADHPVPASIPPGCSGCGSQTLVQMLAACPALPFVRLAAGWSGSHEDEDEDIFALGLDQLLTDSTNSAGDMVKTGHPESEFGHGGGGGGAERWLQRPGHTGLWVEHAWMNHSCAPNVCNYVLGEAMVVRTSRPIRCGEEVCDSYLGSTLAAPVRVRRQALHEQYGFVCRCPRCRVEDELLGRPLAARLHAAWRLLEMRVTPLAVRLMRRVLKKASAWRPGAASESVSGGVEQSSIASSREEVVERGPDGSEGGAEGWKTG</sequence>
<dbReference type="PANTHER" id="PTHR47643">
    <property type="entry name" value="TPR DOMAIN PROTEIN (AFU_ORTHOLOGUE AFUA_5G12710)"/>
    <property type="match status" value="1"/>
</dbReference>
<evidence type="ECO:0000313" key="3">
    <source>
        <dbReference type="EMBL" id="GIL46812.1"/>
    </source>
</evidence>
<dbReference type="EMBL" id="BNCO01000004">
    <property type="protein sequence ID" value="GIL46812.1"/>
    <property type="molecule type" value="Genomic_DNA"/>
</dbReference>